<dbReference type="Proteomes" id="UP001226434">
    <property type="component" value="Unassembled WGS sequence"/>
</dbReference>
<feature type="transmembrane region" description="Helical" evidence="1">
    <location>
        <begin position="32"/>
        <end position="52"/>
    </location>
</feature>
<dbReference type="RefSeq" id="WP_282336358.1">
    <property type="nucleotide sequence ID" value="NZ_JASBRG010000007.1"/>
</dbReference>
<keyword evidence="1" id="KW-0472">Membrane</keyword>
<evidence type="ECO:0000313" key="3">
    <source>
        <dbReference type="Proteomes" id="UP001226434"/>
    </source>
</evidence>
<sequence>MENVETSLLDVNLTIDTQSDRSLRETAKWNKFLAIIGFIFGGFFILAGVFAIAGSSFSASTEAIFAFGSGIGAVIVFLVFAVLSILPNIFRYRFASQVIQALDTNDQVTLSSSLNNLKIFYRFYGIIMIVMIAFYALAIFFAFLGRSRGY</sequence>
<proteinExistence type="predicted"/>
<organism evidence="2 3">
    <name type="scientific">Pinibacter soli</name>
    <dbReference type="NCBI Taxonomy" id="3044211"/>
    <lineage>
        <taxon>Bacteria</taxon>
        <taxon>Pseudomonadati</taxon>
        <taxon>Bacteroidota</taxon>
        <taxon>Chitinophagia</taxon>
        <taxon>Chitinophagales</taxon>
        <taxon>Chitinophagaceae</taxon>
        <taxon>Pinibacter</taxon>
    </lineage>
</organism>
<feature type="transmembrane region" description="Helical" evidence="1">
    <location>
        <begin position="119"/>
        <end position="144"/>
    </location>
</feature>
<feature type="transmembrane region" description="Helical" evidence="1">
    <location>
        <begin position="64"/>
        <end position="86"/>
    </location>
</feature>
<reference evidence="2 3" key="1">
    <citation type="submission" date="2023-05" db="EMBL/GenBank/DDBJ databases">
        <title>Genome sequence of Pinibacter sp. MAH-24.</title>
        <authorList>
            <person name="Huq M.A."/>
        </authorList>
    </citation>
    <scope>NUCLEOTIDE SEQUENCE [LARGE SCALE GENOMIC DNA]</scope>
    <source>
        <strain evidence="2 3">MAH-24</strain>
    </source>
</reference>
<name>A0ABT6RI62_9BACT</name>
<dbReference type="EMBL" id="JASBRG010000007">
    <property type="protein sequence ID" value="MDI3322240.1"/>
    <property type="molecule type" value="Genomic_DNA"/>
</dbReference>
<protein>
    <recommendedName>
        <fullName evidence="4">DUF5362 domain-containing protein</fullName>
    </recommendedName>
</protein>
<keyword evidence="1" id="KW-1133">Transmembrane helix</keyword>
<accession>A0ABT6RI62</accession>
<evidence type="ECO:0008006" key="4">
    <source>
        <dbReference type="Google" id="ProtNLM"/>
    </source>
</evidence>
<keyword evidence="3" id="KW-1185">Reference proteome</keyword>
<evidence type="ECO:0000313" key="2">
    <source>
        <dbReference type="EMBL" id="MDI3322240.1"/>
    </source>
</evidence>
<comment type="caution">
    <text evidence="2">The sequence shown here is derived from an EMBL/GenBank/DDBJ whole genome shotgun (WGS) entry which is preliminary data.</text>
</comment>
<keyword evidence="1" id="KW-0812">Transmembrane</keyword>
<gene>
    <name evidence="2" type="ORF">QJ048_20795</name>
</gene>
<evidence type="ECO:0000256" key="1">
    <source>
        <dbReference type="SAM" id="Phobius"/>
    </source>
</evidence>